<sequence length="72" mass="7860">MPRFYIPNMGCGGCARTVTKVLMSADPKARVETDPPTREVRVDSDLEERALLAVLSGAGYPHTQSPEATREI</sequence>
<dbReference type="RefSeq" id="WP_267869706.1">
    <property type="nucleotide sequence ID" value="NZ_JAJHPV010000020.1"/>
</dbReference>
<reference evidence="2 3" key="1">
    <citation type="submission" date="2021-11" db="EMBL/GenBank/DDBJ databases">
        <authorList>
            <person name="Huq M.A."/>
        </authorList>
    </citation>
    <scope>NUCLEOTIDE SEQUENCE [LARGE SCALE GENOMIC DNA]</scope>
    <source>
        <strain evidence="2 3">MAHUQ-52</strain>
    </source>
</reference>
<dbReference type="InterPro" id="IPR036163">
    <property type="entry name" value="HMA_dom_sf"/>
</dbReference>
<dbReference type="EMBL" id="JAJHPV010000020">
    <property type="protein sequence ID" value="MCC6072807.1"/>
    <property type="molecule type" value="Genomic_DNA"/>
</dbReference>
<dbReference type="Gene3D" id="3.30.70.100">
    <property type="match status" value="1"/>
</dbReference>
<dbReference type="SUPFAM" id="SSF55008">
    <property type="entry name" value="HMA, heavy metal-associated domain"/>
    <property type="match status" value="1"/>
</dbReference>
<gene>
    <name evidence="2" type="ORF">LMJ30_17885</name>
</gene>
<evidence type="ECO:0000259" key="1">
    <source>
        <dbReference type="PROSITE" id="PS50846"/>
    </source>
</evidence>
<protein>
    <submittedName>
        <fullName evidence="2">Heavy-metal-associated domain-containing protein</fullName>
    </submittedName>
</protein>
<evidence type="ECO:0000313" key="3">
    <source>
        <dbReference type="Proteomes" id="UP001198701"/>
    </source>
</evidence>
<accession>A0ABS8IYB0</accession>
<proteinExistence type="predicted"/>
<comment type="caution">
    <text evidence="2">The sequence shown here is derived from an EMBL/GenBank/DDBJ whole genome shotgun (WGS) entry which is preliminary data.</text>
</comment>
<feature type="domain" description="HMA" evidence="1">
    <location>
        <begin position="1"/>
        <end position="63"/>
    </location>
</feature>
<dbReference type="Proteomes" id="UP001198701">
    <property type="component" value="Unassembled WGS sequence"/>
</dbReference>
<keyword evidence="3" id="KW-1185">Reference proteome</keyword>
<dbReference type="Pfam" id="PF00403">
    <property type="entry name" value="HMA"/>
    <property type="match status" value="1"/>
</dbReference>
<dbReference type="PROSITE" id="PS50846">
    <property type="entry name" value="HMA_2"/>
    <property type="match status" value="1"/>
</dbReference>
<organism evidence="2 3">
    <name type="scientific">Massilia agrisoli</name>
    <dbReference type="NCBI Taxonomy" id="2892444"/>
    <lineage>
        <taxon>Bacteria</taxon>
        <taxon>Pseudomonadati</taxon>
        <taxon>Pseudomonadota</taxon>
        <taxon>Betaproteobacteria</taxon>
        <taxon>Burkholderiales</taxon>
        <taxon>Oxalobacteraceae</taxon>
        <taxon>Telluria group</taxon>
        <taxon>Massilia</taxon>
    </lineage>
</organism>
<evidence type="ECO:0000313" key="2">
    <source>
        <dbReference type="EMBL" id="MCC6072807.1"/>
    </source>
</evidence>
<dbReference type="InterPro" id="IPR006121">
    <property type="entry name" value="HMA_dom"/>
</dbReference>
<dbReference type="CDD" id="cd00371">
    <property type="entry name" value="HMA"/>
    <property type="match status" value="1"/>
</dbReference>
<name>A0ABS8IYB0_9BURK</name>